<evidence type="ECO:0000256" key="7">
    <source>
        <dbReference type="ARBA" id="ARBA00022989"/>
    </source>
</evidence>
<keyword evidence="2" id="KW-0813">Transport</keyword>
<evidence type="ECO:0000256" key="3">
    <source>
        <dbReference type="ARBA" id="ARBA00022538"/>
    </source>
</evidence>
<keyword evidence="8" id="KW-0406">Ion transport</keyword>
<sequence length="506" mass="58099">NGFQCASVDNSSQTARALIFEEQEVNWYVLMWVQRSCPVWVAEISLAFIELVKALLMVYIATKGHRMEQALSLTFILELLCGFNMLITLCPGLQNLFVPVYLNSWLARLALERIYNDLHLTSQRFQTVSVRLTKKMVLLVMNIACLTFTTMCSIQHIQRASADNQISLFDSLYFVIVTFSTVGFGDITPDMWLSRLFMIIMMCLAFATLPSQIQGMITIYREREKAGGEYSKWFTNKKHVIVCASSMTQETMMDFLNEFYIYPRLEERTVIILCCQELDSSKRVITTDPRWSENVIYMKGSQAYAAFFLPPRPTKNKALADRHTVLRSWAVKDFAPNCKQYVYLFKAVNKLHVKYAEHVMCEDEFSFALLANNCLYPGLSTLVSLLVHSTKEQQKGMVLEPWQQVYGRHAANEIFHIQVQKSVIFSQYEGETFPMSSADAHYRFGVALLGVIDSESSVLRLQLNPGPQYKLKATDMLFYMSVCREEYSKISPQDCKGSLWSLNKQS</sequence>
<dbReference type="SUPFAM" id="SSF81324">
    <property type="entry name" value="Voltage-gated potassium channels"/>
    <property type="match status" value="1"/>
</dbReference>
<dbReference type="GO" id="GO:0005886">
    <property type="term" value="C:plasma membrane"/>
    <property type="evidence" value="ECO:0007669"/>
    <property type="project" value="TreeGrafter"/>
</dbReference>
<dbReference type="InterPro" id="IPR013099">
    <property type="entry name" value="K_chnl_dom"/>
</dbReference>
<dbReference type="InterPro" id="IPR003929">
    <property type="entry name" value="K_chnl_BK_asu"/>
</dbReference>
<dbReference type="GO" id="GO:0005228">
    <property type="term" value="F:intracellular sodium-activated potassium channel activity"/>
    <property type="evidence" value="ECO:0007669"/>
    <property type="project" value="TreeGrafter"/>
</dbReference>
<evidence type="ECO:0000259" key="15">
    <source>
        <dbReference type="Pfam" id="PF22614"/>
    </source>
</evidence>
<keyword evidence="10" id="KW-0407">Ion channel</keyword>
<dbReference type="InterPro" id="IPR003148">
    <property type="entry name" value="RCK_N"/>
</dbReference>
<evidence type="ECO:0000256" key="10">
    <source>
        <dbReference type="ARBA" id="ARBA00023303"/>
    </source>
</evidence>
<gene>
    <name evidence="16" type="ORF">CUNI_LOCUS21131</name>
</gene>
<evidence type="ECO:0000256" key="11">
    <source>
        <dbReference type="ARBA" id="ARBA00034430"/>
    </source>
</evidence>
<dbReference type="AlphaFoldDB" id="A0A8S4A127"/>
<name>A0A8S4A127_9EUPU</name>
<feature type="transmembrane region" description="Helical" evidence="12">
    <location>
        <begin position="73"/>
        <end position="94"/>
    </location>
</feature>
<evidence type="ECO:0000256" key="2">
    <source>
        <dbReference type="ARBA" id="ARBA00022448"/>
    </source>
</evidence>
<feature type="transmembrane region" description="Helical" evidence="12">
    <location>
        <begin position="136"/>
        <end position="154"/>
    </location>
</feature>
<dbReference type="PANTHER" id="PTHR10027:SF10">
    <property type="entry name" value="SLOWPOKE 2, ISOFORM D"/>
    <property type="match status" value="1"/>
</dbReference>
<feature type="domain" description="RCK N-terminal" evidence="15">
    <location>
        <begin position="236"/>
        <end position="342"/>
    </location>
</feature>
<organism evidence="16 17">
    <name type="scientific">Candidula unifasciata</name>
    <dbReference type="NCBI Taxonomy" id="100452"/>
    <lineage>
        <taxon>Eukaryota</taxon>
        <taxon>Metazoa</taxon>
        <taxon>Spiralia</taxon>
        <taxon>Lophotrochozoa</taxon>
        <taxon>Mollusca</taxon>
        <taxon>Gastropoda</taxon>
        <taxon>Heterobranchia</taxon>
        <taxon>Euthyneura</taxon>
        <taxon>Panpulmonata</taxon>
        <taxon>Eupulmonata</taxon>
        <taxon>Stylommatophora</taxon>
        <taxon>Helicina</taxon>
        <taxon>Helicoidea</taxon>
        <taxon>Geomitridae</taxon>
        <taxon>Candidula</taxon>
    </lineage>
</organism>
<evidence type="ECO:0000256" key="8">
    <source>
        <dbReference type="ARBA" id="ARBA00023065"/>
    </source>
</evidence>
<evidence type="ECO:0000256" key="1">
    <source>
        <dbReference type="ARBA" id="ARBA00004141"/>
    </source>
</evidence>
<feature type="transmembrane region" description="Helical" evidence="12">
    <location>
        <begin position="166"/>
        <end position="185"/>
    </location>
</feature>
<evidence type="ECO:0000256" key="9">
    <source>
        <dbReference type="ARBA" id="ARBA00023136"/>
    </source>
</evidence>
<evidence type="ECO:0008006" key="18">
    <source>
        <dbReference type="Google" id="ProtNLM"/>
    </source>
</evidence>
<evidence type="ECO:0000256" key="4">
    <source>
        <dbReference type="ARBA" id="ARBA00022692"/>
    </source>
</evidence>
<dbReference type="Pfam" id="PF03493">
    <property type="entry name" value="BK_channel_a"/>
    <property type="match status" value="1"/>
</dbReference>
<keyword evidence="17" id="KW-1185">Reference proteome</keyword>
<keyword evidence="4 12" id="KW-0812">Transmembrane</keyword>
<comment type="caution">
    <text evidence="16">The sequence shown here is derived from an EMBL/GenBank/DDBJ whole genome shotgun (WGS) entry which is preliminary data.</text>
</comment>
<reference evidence="16" key="1">
    <citation type="submission" date="2021-04" db="EMBL/GenBank/DDBJ databases">
        <authorList>
            <consortium name="Molecular Ecology Group"/>
        </authorList>
    </citation>
    <scope>NUCLEOTIDE SEQUENCE</scope>
</reference>
<dbReference type="OrthoDB" id="257992at2759"/>
<evidence type="ECO:0000313" key="16">
    <source>
        <dbReference type="EMBL" id="CAG5135573.1"/>
    </source>
</evidence>
<accession>A0A8S4A127</accession>
<feature type="non-terminal residue" evidence="16">
    <location>
        <position position="1"/>
    </location>
</feature>
<keyword evidence="3" id="KW-0633">Potassium transport</keyword>
<comment type="catalytic activity">
    <reaction evidence="11">
        <text>K(+)(in) = K(+)(out)</text>
        <dbReference type="Rhea" id="RHEA:29463"/>
        <dbReference type="ChEBI" id="CHEBI:29103"/>
    </reaction>
</comment>
<dbReference type="Pfam" id="PF22614">
    <property type="entry name" value="Slo-like_RCK"/>
    <property type="match status" value="1"/>
</dbReference>
<evidence type="ECO:0000256" key="6">
    <source>
        <dbReference type="ARBA" id="ARBA00022958"/>
    </source>
</evidence>
<dbReference type="Pfam" id="PF07885">
    <property type="entry name" value="Ion_trans_2"/>
    <property type="match status" value="1"/>
</dbReference>
<comment type="subcellular location">
    <subcellularLocation>
        <location evidence="1">Membrane</location>
        <topology evidence="1">Multi-pass membrane protein</topology>
    </subcellularLocation>
</comment>
<feature type="non-terminal residue" evidence="16">
    <location>
        <position position="506"/>
    </location>
</feature>
<evidence type="ECO:0000256" key="5">
    <source>
        <dbReference type="ARBA" id="ARBA00022826"/>
    </source>
</evidence>
<protein>
    <recommendedName>
        <fullName evidence="18">Potassium channel subfamily T member 2</fullName>
    </recommendedName>
</protein>
<feature type="transmembrane region" description="Helical" evidence="12">
    <location>
        <begin position="191"/>
        <end position="209"/>
    </location>
</feature>
<keyword evidence="5" id="KW-0631">Potassium channel</keyword>
<feature type="transmembrane region" description="Helical" evidence="12">
    <location>
        <begin position="39"/>
        <end position="61"/>
    </location>
</feature>
<evidence type="ECO:0000259" key="14">
    <source>
        <dbReference type="Pfam" id="PF07885"/>
    </source>
</evidence>
<proteinExistence type="predicted"/>
<keyword evidence="9 12" id="KW-0472">Membrane</keyword>
<evidence type="ECO:0000256" key="12">
    <source>
        <dbReference type="SAM" id="Phobius"/>
    </source>
</evidence>
<feature type="domain" description="Potassium channel" evidence="14">
    <location>
        <begin position="138"/>
        <end position="211"/>
    </location>
</feature>
<keyword evidence="7 12" id="KW-1133">Transmembrane helix</keyword>
<dbReference type="EMBL" id="CAJHNH020008432">
    <property type="protein sequence ID" value="CAG5135573.1"/>
    <property type="molecule type" value="Genomic_DNA"/>
</dbReference>
<dbReference type="InterPro" id="IPR047871">
    <property type="entry name" value="K_chnl_Slo-like"/>
</dbReference>
<feature type="domain" description="Calcium-activated potassium channel BK alpha subunit" evidence="13">
    <location>
        <begin position="357"/>
        <end position="451"/>
    </location>
</feature>
<dbReference type="Proteomes" id="UP000678393">
    <property type="component" value="Unassembled WGS sequence"/>
</dbReference>
<dbReference type="Gene3D" id="1.10.287.70">
    <property type="match status" value="1"/>
</dbReference>
<keyword evidence="6" id="KW-0630">Potassium</keyword>
<evidence type="ECO:0000259" key="13">
    <source>
        <dbReference type="Pfam" id="PF03493"/>
    </source>
</evidence>
<dbReference type="GO" id="GO:0015271">
    <property type="term" value="F:outward rectifier potassium channel activity"/>
    <property type="evidence" value="ECO:0007669"/>
    <property type="project" value="TreeGrafter"/>
</dbReference>
<dbReference type="PANTHER" id="PTHR10027">
    <property type="entry name" value="CALCIUM-ACTIVATED POTASSIUM CHANNEL ALPHA CHAIN"/>
    <property type="match status" value="1"/>
</dbReference>
<evidence type="ECO:0000313" key="17">
    <source>
        <dbReference type="Proteomes" id="UP000678393"/>
    </source>
</evidence>